<sequence length="878" mass="98470">MADVRKETDNNEEQTKSTIESLKGRIIATNKLYKYLTSAKQDAEEKAKKIASLNNSLEEAQKIIDTRDKEYKSLEAKYNQLLASSGDDPVELQNKIQSLQQAILTLTQEKQKAESAVSSNTIYIKQLEAQCESLRETSGKKTQGSAKQNAEIKRLQQELKTKTQEVQELKEQLEEEREQKDKVEDELMELQINHEMVNTKQKETNDELQEFKQKYETLDSEFNQLKDAYGKLQTKLIMAEKAATEATAKAEAASHASQPIYNDSSLKEQLQTAKAELKLSKFENEFLRNQIKSMYINQEKSGNQLSDEETTTTTHDLSFSSIASTPVQPPKPIQKRSLVTPHKKSPASSAIPPALPSSLVNSNETSSKTQQALPPPVRKPLLKLTSTRSPVVQPTTTPLSLSRTTTPPISSTPSTSIPKEQIDKTAYRVTGLIPPPPIIPPTPTKPTTNNSSKSKLEKFANSRNPSRLIGSNPTPVSKKRPSKTVDVSELPEPKKQKQDSKYLKIADQSVNTKYTLPSHIDLSHELESILSEIDACYEKIKSAANPSELSDTTFGIPGGLRISVPGTVDKREKLYAWLLWALVHENTEAYDKVLKALSVIVAERIQSTKPQTILMRYMRLVSILCKEHDDLSRMRVICFDIVRYSKCVANTTACLLNVACIYNESISLIEQQQQQQQQRQPWELQTVICSAVAHMVNASHNKTVKETYSRIVTLCQWDSPHDIVPLQSVISQVAITMKSPNFKELHNKNKAAFKQQMFCIIKSLELAFSTINNWTTIYNDFIRNTLWPMIGDEVLDSLCLELLGVLGSLGVGEGAAGHDKSGVMVLLHKLMSVLKADLSPDMKHLQYSALHGATLLSRNKPEYLKSIQKWLDDNKAKK</sequence>
<dbReference type="PANTHER" id="PTHR23159">
    <property type="entry name" value="CENTROSOMAL PROTEIN 2"/>
    <property type="match status" value="1"/>
</dbReference>
<feature type="compositionally biased region" description="Polar residues" evidence="2">
    <location>
        <begin position="461"/>
        <end position="475"/>
    </location>
</feature>
<feature type="region of interest" description="Disordered" evidence="2">
    <location>
        <begin position="298"/>
        <end position="503"/>
    </location>
</feature>
<comment type="caution">
    <text evidence="3">The sequence shown here is derived from an EMBL/GenBank/DDBJ whole genome shotgun (WGS) entry which is preliminary data.</text>
</comment>
<feature type="coiled-coil region" evidence="1">
    <location>
        <begin position="145"/>
        <end position="235"/>
    </location>
</feature>
<feature type="compositionally biased region" description="Polar residues" evidence="2">
    <location>
        <begin position="360"/>
        <end position="372"/>
    </location>
</feature>
<dbReference type="EMBL" id="PJQL01000588">
    <property type="protein sequence ID" value="RCH94347.1"/>
    <property type="molecule type" value="Genomic_DNA"/>
</dbReference>
<protein>
    <submittedName>
        <fullName evidence="3">Uncharacterized protein</fullName>
    </submittedName>
</protein>
<feature type="compositionally biased region" description="Basic and acidic residues" evidence="2">
    <location>
        <begin position="491"/>
        <end position="503"/>
    </location>
</feature>
<dbReference type="PANTHER" id="PTHR23159:SF31">
    <property type="entry name" value="CENTROSOME-ASSOCIATED PROTEIN CEP250 ISOFORM X1"/>
    <property type="match status" value="1"/>
</dbReference>
<feature type="compositionally biased region" description="Low complexity" evidence="2">
    <location>
        <begin position="346"/>
        <end position="359"/>
    </location>
</feature>
<organism evidence="3 4">
    <name type="scientific">Rhizopus azygosporus</name>
    <name type="common">Rhizopus microsporus var. azygosporus</name>
    <dbReference type="NCBI Taxonomy" id="86630"/>
    <lineage>
        <taxon>Eukaryota</taxon>
        <taxon>Fungi</taxon>
        <taxon>Fungi incertae sedis</taxon>
        <taxon>Mucoromycota</taxon>
        <taxon>Mucoromycotina</taxon>
        <taxon>Mucoromycetes</taxon>
        <taxon>Mucorales</taxon>
        <taxon>Mucorineae</taxon>
        <taxon>Rhizopodaceae</taxon>
        <taxon>Rhizopus</taxon>
    </lineage>
</organism>
<evidence type="ECO:0000313" key="3">
    <source>
        <dbReference type="EMBL" id="RCH94347.1"/>
    </source>
</evidence>
<keyword evidence="4" id="KW-1185">Reference proteome</keyword>
<dbReference type="Proteomes" id="UP000252139">
    <property type="component" value="Unassembled WGS sequence"/>
</dbReference>
<gene>
    <name evidence="3" type="ORF">CU097_013302</name>
</gene>
<proteinExistence type="predicted"/>
<feature type="compositionally biased region" description="Pro residues" evidence="2">
    <location>
        <begin position="433"/>
        <end position="444"/>
    </location>
</feature>
<evidence type="ECO:0000256" key="2">
    <source>
        <dbReference type="SAM" id="MobiDB-lite"/>
    </source>
</evidence>
<dbReference type="OrthoDB" id="2238957at2759"/>
<reference evidence="3 4" key="1">
    <citation type="journal article" date="2018" name="G3 (Bethesda)">
        <title>Phylogenetic and Phylogenomic Definition of Rhizopus Species.</title>
        <authorList>
            <person name="Gryganskyi A.P."/>
            <person name="Golan J."/>
            <person name="Dolatabadi S."/>
            <person name="Mondo S."/>
            <person name="Robb S."/>
            <person name="Idnurm A."/>
            <person name="Muszewska A."/>
            <person name="Steczkiewicz K."/>
            <person name="Masonjones S."/>
            <person name="Liao H.L."/>
            <person name="Gajdeczka M.T."/>
            <person name="Anike F."/>
            <person name="Vuek A."/>
            <person name="Anishchenko I.M."/>
            <person name="Voigt K."/>
            <person name="de Hoog G.S."/>
            <person name="Smith M.E."/>
            <person name="Heitman J."/>
            <person name="Vilgalys R."/>
            <person name="Stajich J.E."/>
        </authorList>
    </citation>
    <scope>NUCLEOTIDE SEQUENCE [LARGE SCALE GENOMIC DNA]</scope>
    <source>
        <strain evidence="3 4">CBS 357.93</strain>
    </source>
</reference>
<evidence type="ECO:0000313" key="4">
    <source>
        <dbReference type="Proteomes" id="UP000252139"/>
    </source>
</evidence>
<dbReference type="STRING" id="86630.A0A367JWQ9"/>
<evidence type="ECO:0000256" key="1">
    <source>
        <dbReference type="SAM" id="Coils"/>
    </source>
</evidence>
<feature type="compositionally biased region" description="Polar residues" evidence="2">
    <location>
        <begin position="298"/>
        <end position="326"/>
    </location>
</feature>
<dbReference type="AlphaFoldDB" id="A0A367JWQ9"/>
<accession>A0A367JWQ9</accession>
<name>A0A367JWQ9_RHIAZ</name>
<feature type="coiled-coil region" evidence="1">
    <location>
        <begin position="36"/>
        <end position="116"/>
    </location>
</feature>
<keyword evidence="1" id="KW-0175">Coiled coil</keyword>
<feature type="compositionally biased region" description="Low complexity" evidence="2">
    <location>
        <begin position="394"/>
        <end position="418"/>
    </location>
</feature>